<dbReference type="SUPFAM" id="SSF47413">
    <property type="entry name" value="lambda repressor-like DNA-binding domains"/>
    <property type="match status" value="1"/>
</dbReference>
<evidence type="ECO:0000313" key="3">
    <source>
        <dbReference type="EMBL" id="MDH2334601.1"/>
    </source>
</evidence>
<dbReference type="PANTHER" id="PTHR46558:SF12">
    <property type="entry name" value="DNA-BINDING PROTEIN"/>
    <property type="match status" value="1"/>
</dbReference>
<gene>
    <name evidence="3" type="ORF">QDQ28_00205</name>
</gene>
<comment type="caution">
    <text evidence="3">The sequence shown here is derived from an EMBL/GenBank/DDBJ whole genome shotgun (WGS) entry which is preliminary data.</text>
</comment>
<dbReference type="EMBL" id="JARVUX010000001">
    <property type="protein sequence ID" value="MDH2334601.1"/>
    <property type="molecule type" value="Genomic_DNA"/>
</dbReference>
<dbReference type="InterPro" id="IPR010982">
    <property type="entry name" value="Lambda_DNA-bd_dom_sf"/>
</dbReference>
<evidence type="ECO:0000256" key="1">
    <source>
        <dbReference type="ARBA" id="ARBA00023125"/>
    </source>
</evidence>
<dbReference type="Pfam" id="PF01381">
    <property type="entry name" value="HTH_3"/>
    <property type="match status" value="1"/>
</dbReference>
<evidence type="ECO:0000259" key="2">
    <source>
        <dbReference type="PROSITE" id="PS50943"/>
    </source>
</evidence>
<dbReference type="GO" id="GO:0003677">
    <property type="term" value="F:DNA binding"/>
    <property type="evidence" value="ECO:0007669"/>
    <property type="project" value="UniProtKB-KW"/>
</dbReference>
<sequence length="130" mass="15282">MTVKNKLQNRIKEERIKLGLNQEEFGKMINVSKQAVSGWENGYRTPDVETLEKLAELLNCSVDYLIGRTNEKKEEIIKINKQHSEVTLGERVDSYLRENGINPDEMTEEQREEFAEQFVKMYITFHKNSK</sequence>
<dbReference type="CDD" id="cd00093">
    <property type="entry name" value="HTH_XRE"/>
    <property type="match status" value="1"/>
</dbReference>
<keyword evidence="1" id="KW-0238">DNA-binding</keyword>
<dbReference type="Proteomes" id="UP001222958">
    <property type="component" value="Unassembled WGS sequence"/>
</dbReference>
<dbReference type="Gene3D" id="1.10.260.40">
    <property type="entry name" value="lambda repressor-like DNA-binding domains"/>
    <property type="match status" value="1"/>
</dbReference>
<feature type="domain" description="HTH cro/C1-type" evidence="2">
    <location>
        <begin position="11"/>
        <end position="65"/>
    </location>
</feature>
<name>A0AAP4A3J7_CLOPF</name>
<dbReference type="PROSITE" id="PS50943">
    <property type="entry name" value="HTH_CROC1"/>
    <property type="match status" value="1"/>
</dbReference>
<protein>
    <submittedName>
        <fullName evidence="3">Helix-turn-helix transcriptional regulator</fullName>
    </submittedName>
</protein>
<proteinExistence type="predicted"/>
<evidence type="ECO:0000313" key="4">
    <source>
        <dbReference type="Proteomes" id="UP001222958"/>
    </source>
</evidence>
<dbReference type="SMART" id="SM00530">
    <property type="entry name" value="HTH_XRE"/>
    <property type="match status" value="1"/>
</dbReference>
<dbReference type="PANTHER" id="PTHR46558">
    <property type="entry name" value="TRACRIPTIONAL REGULATORY PROTEIN-RELATED-RELATED"/>
    <property type="match status" value="1"/>
</dbReference>
<dbReference type="RefSeq" id="WP_110060666.1">
    <property type="nucleotide sequence ID" value="NZ_CP106926.1"/>
</dbReference>
<accession>A0AAP4A3J7</accession>
<dbReference type="AlphaFoldDB" id="A0AAP4A3J7"/>
<dbReference type="InterPro" id="IPR001387">
    <property type="entry name" value="Cro/C1-type_HTH"/>
</dbReference>
<reference evidence="3" key="1">
    <citation type="submission" date="2023-04" db="EMBL/GenBank/DDBJ databases">
        <title>Epidemiological investigation of Clostridium perfringens isolated from cattle.</title>
        <authorList>
            <person name="Tian R."/>
        </authorList>
    </citation>
    <scope>NUCLEOTIDE SEQUENCE</scope>
    <source>
        <strain evidence="3">ZWCP172</strain>
    </source>
</reference>
<organism evidence="3 4">
    <name type="scientific">Clostridium perfringens</name>
    <dbReference type="NCBI Taxonomy" id="1502"/>
    <lineage>
        <taxon>Bacteria</taxon>
        <taxon>Bacillati</taxon>
        <taxon>Bacillota</taxon>
        <taxon>Clostridia</taxon>
        <taxon>Eubacteriales</taxon>
        <taxon>Clostridiaceae</taxon>
        <taxon>Clostridium</taxon>
    </lineage>
</organism>